<keyword evidence="2" id="KW-0812">Transmembrane</keyword>
<gene>
    <name evidence="4" type="primary">SSO2_2</name>
    <name evidence="4" type="ORF">FE257_008706</name>
</gene>
<dbReference type="GO" id="GO:0031201">
    <property type="term" value="C:SNARE complex"/>
    <property type="evidence" value="ECO:0007669"/>
    <property type="project" value="TreeGrafter"/>
</dbReference>
<dbReference type="InterPro" id="IPR000727">
    <property type="entry name" value="T_SNARE_dom"/>
</dbReference>
<evidence type="ECO:0000256" key="1">
    <source>
        <dbReference type="ARBA" id="ARBA00009063"/>
    </source>
</evidence>
<reference evidence="4" key="1">
    <citation type="journal article" date="2019" name="Beilstein J. Org. Chem.">
        <title>Nanangenines: drimane sesquiterpenoids as the dominant metabolite cohort of a novel Australian fungus, Aspergillus nanangensis.</title>
        <authorList>
            <person name="Lacey H.J."/>
            <person name="Gilchrist C.L.M."/>
            <person name="Crombie A."/>
            <person name="Kalaitzis J.A."/>
            <person name="Vuong D."/>
            <person name="Rutledge P.J."/>
            <person name="Turner P."/>
            <person name="Pitt J.I."/>
            <person name="Lacey E."/>
            <person name="Chooi Y.H."/>
            <person name="Piggott A.M."/>
        </authorList>
    </citation>
    <scope>NUCLEOTIDE SEQUENCE</scope>
    <source>
        <strain evidence="4">MST-FP2251</strain>
    </source>
</reference>
<accession>A0AAD4CLG9</accession>
<reference evidence="4" key="2">
    <citation type="submission" date="2020-02" db="EMBL/GenBank/DDBJ databases">
        <authorList>
            <person name="Gilchrist C.L.M."/>
            <person name="Chooi Y.-H."/>
        </authorList>
    </citation>
    <scope>NUCLEOTIDE SEQUENCE</scope>
    <source>
        <strain evidence="4">MST-FP2251</strain>
    </source>
</reference>
<protein>
    <submittedName>
        <fullName evidence="4">Plasma membrane t-SNARE, secretory vesicle fusion</fullName>
    </submittedName>
</protein>
<name>A0AAD4CLG9_ASPNN</name>
<dbReference type="GO" id="GO:0000149">
    <property type="term" value="F:SNARE binding"/>
    <property type="evidence" value="ECO:0007669"/>
    <property type="project" value="TreeGrafter"/>
</dbReference>
<dbReference type="GO" id="GO:0006906">
    <property type="term" value="P:vesicle fusion"/>
    <property type="evidence" value="ECO:0007669"/>
    <property type="project" value="TreeGrafter"/>
</dbReference>
<dbReference type="PANTHER" id="PTHR19957">
    <property type="entry name" value="SYNTAXIN"/>
    <property type="match status" value="1"/>
</dbReference>
<proteinExistence type="inferred from homology"/>
<sequence>MNTGNYSYNSNAPYDLEQGHELPQTSSEMTAALNKRRQINDAVENLQQLREGPLRHAQQNLLDSGSAAEDHEARRRLELVEANIDNSFRQVRGLVDELVTISRTGDPHVRTQIGVISRRLQQEIQAYYRTQSEFDHQLRAQVRRRYAIANPEATPEEVDSGVESVLLEQEQVFQIQGARLRQATDAQSAVASRSAAIRKIEQDLMGLQSLLQDVAQLVQQQEPVIEAIESNTEKTAQNTEKANRQLGKAILSAKSMRKYKWWILFVCILIVAVIVAASVGWCKVNNKC</sequence>
<dbReference type="InterPro" id="IPR045242">
    <property type="entry name" value="Syntaxin"/>
</dbReference>
<dbReference type="GO" id="GO:0005484">
    <property type="term" value="F:SNAP receptor activity"/>
    <property type="evidence" value="ECO:0007669"/>
    <property type="project" value="TreeGrafter"/>
</dbReference>
<keyword evidence="5" id="KW-1185">Reference proteome</keyword>
<organism evidence="4 5">
    <name type="scientific">Aspergillus nanangensis</name>
    <dbReference type="NCBI Taxonomy" id="2582783"/>
    <lineage>
        <taxon>Eukaryota</taxon>
        <taxon>Fungi</taxon>
        <taxon>Dikarya</taxon>
        <taxon>Ascomycota</taxon>
        <taxon>Pezizomycotina</taxon>
        <taxon>Eurotiomycetes</taxon>
        <taxon>Eurotiomycetidae</taxon>
        <taxon>Eurotiales</taxon>
        <taxon>Aspergillaceae</taxon>
        <taxon>Aspergillus</taxon>
        <taxon>Aspergillus subgen. Circumdati</taxon>
    </lineage>
</organism>
<keyword evidence="2" id="KW-0472">Membrane</keyword>
<dbReference type="InterPro" id="IPR010989">
    <property type="entry name" value="SNARE"/>
</dbReference>
<dbReference type="GO" id="GO:0006887">
    <property type="term" value="P:exocytosis"/>
    <property type="evidence" value="ECO:0007669"/>
    <property type="project" value="TreeGrafter"/>
</dbReference>
<dbReference type="SUPFAM" id="SSF47661">
    <property type="entry name" value="t-snare proteins"/>
    <property type="match status" value="1"/>
</dbReference>
<dbReference type="Pfam" id="PF05739">
    <property type="entry name" value="SNARE"/>
    <property type="match status" value="1"/>
</dbReference>
<evidence type="ECO:0000256" key="2">
    <source>
        <dbReference type="SAM" id="Phobius"/>
    </source>
</evidence>
<dbReference type="GO" id="GO:0012505">
    <property type="term" value="C:endomembrane system"/>
    <property type="evidence" value="ECO:0007669"/>
    <property type="project" value="TreeGrafter"/>
</dbReference>
<dbReference type="GO" id="GO:0006886">
    <property type="term" value="P:intracellular protein transport"/>
    <property type="evidence" value="ECO:0007669"/>
    <property type="project" value="TreeGrafter"/>
</dbReference>
<dbReference type="EMBL" id="VCAU01000047">
    <property type="protein sequence ID" value="KAF9888428.1"/>
    <property type="molecule type" value="Genomic_DNA"/>
</dbReference>
<comment type="similarity">
    <text evidence="1">Belongs to the syntaxin family.</text>
</comment>
<comment type="caution">
    <text evidence="4">The sequence shown here is derived from an EMBL/GenBank/DDBJ whole genome shotgun (WGS) entry which is preliminary data.</text>
</comment>
<evidence type="ECO:0000313" key="5">
    <source>
        <dbReference type="Proteomes" id="UP001194746"/>
    </source>
</evidence>
<feature type="domain" description="T-SNARE coiled-coil homology" evidence="3">
    <location>
        <begin position="187"/>
        <end position="249"/>
    </location>
</feature>
<evidence type="ECO:0000259" key="3">
    <source>
        <dbReference type="PROSITE" id="PS50192"/>
    </source>
</evidence>
<dbReference type="GO" id="GO:0005886">
    <property type="term" value="C:plasma membrane"/>
    <property type="evidence" value="ECO:0007669"/>
    <property type="project" value="TreeGrafter"/>
</dbReference>
<dbReference type="PROSITE" id="PS50192">
    <property type="entry name" value="T_SNARE"/>
    <property type="match status" value="1"/>
</dbReference>
<feature type="transmembrane region" description="Helical" evidence="2">
    <location>
        <begin position="261"/>
        <end position="281"/>
    </location>
</feature>
<dbReference type="GO" id="GO:0048278">
    <property type="term" value="P:vesicle docking"/>
    <property type="evidence" value="ECO:0007669"/>
    <property type="project" value="TreeGrafter"/>
</dbReference>
<dbReference type="SMART" id="SM00397">
    <property type="entry name" value="t_SNARE"/>
    <property type="match status" value="1"/>
</dbReference>
<dbReference type="AlphaFoldDB" id="A0AAD4CLG9"/>
<keyword evidence="2" id="KW-1133">Transmembrane helix</keyword>
<dbReference type="PANTHER" id="PTHR19957:SF380">
    <property type="entry name" value="SYNTAXIN FAMILY PROTEIN"/>
    <property type="match status" value="1"/>
</dbReference>
<dbReference type="Gene3D" id="1.20.58.70">
    <property type="match status" value="1"/>
</dbReference>
<dbReference type="Proteomes" id="UP001194746">
    <property type="component" value="Unassembled WGS sequence"/>
</dbReference>
<evidence type="ECO:0000313" key="4">
    <source>
        <dbReference type="EMBL" id="KAF9888428.1"/>
    </source>
</evidence>